<organism evidence="1 2">
    <name type="scientific">Rhizomicrobium palustre</name>
    <dbReference type="NCBI Taxonomy" id="189966"/>
    <lineage>
        <taxon>Bacteria</taxon>
        <taxon>Pseudomonadati</taxon>
        <taxon>Pseudomonadota</taxon>
        <taxon>Alphaproteobacteria</taxon>
        <taxon>Micropepsales</taxon>
        <taxon>Micropepsaceae</taxon>
        <taxon>Rhizomicrobium</taxon>
    </lineage>
</organism>
<dbReference type="RefSeq" id="WP_167082782.1">
    <property type="nucleotide sequence ID" value="NZ_BAAADC010000001.1"/>
</dbReference>
<proteinExistence type="predicted"/>
<dbReference type="Proteomes" id="UP000570514">
    <property type="component" value="Unassembled WGS sequence"/>
</dbReference>
<evidence type="ECO:0000313" key="1">
    <source>
        <dbReference type="EMBL" id="NIK88623.1"/>
    </source>
</evidence>
<dbReference type="EMBL" id="JAASRM010000001">
    <property type="protein sequence ID" value="NIK88623.1"/>
    <property type="molecule type" value="Genomic_DNA"/>
</dbReference>
<sequence length="203" mass="22938">MLDWLYNFHWIKEGQAARSSQAFFGGLESLMTRHGLKAIINLRGENADLSWWRYERAVCARIGATHLDAQMSSRHLPLPTMLARLVECFETAPRPFLLKCSGGHDRTALGAALFLIHDEGWQALDKAVAQFDARLYGHKPKKHQHWLKPFLAFAAEDAKGAPLSAWIKEHYRAEALAAWLSAHGLSDSHKGIFEKPVRSPFQL</sequence>
<protein>
    <recommendedName>
        <fullName evidence="3">Tyrosine specific protein phosphatases domain-containing protein</fullName>
    </recommendedName>
</protein>
<comment type="caution">
    <text evidence="1">The sequence shown here is derived from an EMBL/GenBank/DDBJ whole genome shotgun (WGS) entry which is preliminary data.</text>
</comment>
<dbReference type="Gene3D" id="3.90.190.10">
    <property type="entry name" value="Protein tyrosine phosphatase superfamily"/>
    <property type="match status" value="1"/>
</dbReference>
<dbReference type="AlphaFoldDB" id="A0A846MZ82"/>
<dbReference type="InterPro" id="IPR029021">
    <property type="entry name" value="Prot-tyrosine_phosphatase-like"/>
</dbReference>
<keyword evidence="2" id="KW-1185">Reference proteome</keyword>
<dbReference type="SUPFAM" id="SSF52799">
    <property type="entry name" value="(Phosphotyrosine protein) phosphatases II"/>
    <property type="match status" value="1"/>
</dbReference>
<gene>
    <name evidence="1" type="ORF">FHS83_001941</name>
</gene>
<evidence type="ECO:0000313" key="2">
    <source>
        <dbReference type="Proteomes" id="UP000570514"/>
    </source>
</evidence>
<name>A0A846MZ82_9PROT</name>
<reference evidence="1 2" key="1">
    <citation type="submission" date="2020-03" db="EMBL/GenBank/DDBJ databases">
        <title>Genomic Encyclopedia of Type Strains, Phase IV (KMG-IV): sequencing the most valuable type-strain genomes for metagenomic binning, comparative biology and taxonomic classification.</title>
        <authorList>
            <person name="Goeker M."/>
        </authorList>
    </citation>
    <scope>NUCLEOTIDE SEQUENCE [LARGE SCALE GENOMIC DNA]</scope>
    <source>
        <strain evidence="1 2">DSM 19867</strain>
    </source>
</reference>
<evidence type="ECO:0008006" key="3">
    <source>
        <dbReference type="Google" id="ProtNLM"/>
    </source>
</evidence>
<accession>A0A846MZ82</accession>